<organism evidence="1 2">
    <name type="scientific">Portunus trituberculatus</name>
    <name type="common">Swimming crab</name>
    <name type="synonym">Neptunus trituberculatus</name>
    <dbReference type="NCBI Taxonomy" id="210409"/>
    <lineage>
        <taxon>Eukaryota</taxon>
        <taxon>Metazoa</taxon>
        <taxon>Ecdysozoa</taxon>
        <taxon>Arthropoda</taxon>
        <taxon>Crustacea</taxon>
        <taxon>Multicrustacea</taxon>
        <taxon>Malacostraca</taxon>
        <taxon>Eumalacostraca</taxon>
        <taxon>Eucarida</taxon>
        <taxon>Decapoda</taxon>
        <taxon>Pleocyemata</taxon>
        <taxon>Brachyura</taxon>
        <taxon>Eubrachyura</taxon>
        <taxon>Portunoidea</taxon>
        <taxon>Portunidae</taxon>
        <taxon>Portuninae</taxon>
        <taxon>Portunus</taxon>
    </lineage>
</organism>
<protein>
    <submittedName>
        <fullName evidence="1">Uncharacterized protein</fullName>
    </submittedName>
</protein>
<keyword evidence="2" id="KW-1185">Reference proteome</keyword>
<evidence type="ECO:0000313" key="1">
    <source>
        <dbReference type="EMBL" id="MPC28577.1"/>
    </source>
</evidence>
<sequence>MFSVVQGLGLQSDVTAQLIVHSSQSSQLTPCCVLHESKTSVSFKMPRLRVIYQQWLSPLRRLFY</sequence>
<reference evidence="1 2" key="1">
    <citation type="submission" date="2019-05" db="EMBL/GenBank/DDBJ databases">
        <title>Another draft genome of Portunus trituberculatus and its Hox gene families provides insights of decapod evolution.</title>
        <authorList>
            <person name="Jeong J.-H."/>
            <person name="Song I."/>
            <person name="Kim S."/>
            <person name="Choi T."/>
            <person name="Kim D."/>
            <person name="Ryu S."/>
            <person name="Kim W."/>
        </authorList>
    </citation>
    <scope>NUCLEOTIDE SEQUENCE [LARGE SCALE GENOMIC DNA]</scope>
    <source>
        <tissue evidence="1">Muscle</tissue>
    </source>
</reference>
<proteinExistence type="predicted"/>
<comment type="caution">
    <text evidence="1">The sequence shown here is derived from an EMBL/GenBank/DDBJ whole genome shotgun (WGS) entry which is preliminary data.</text>
</comment>
<evidence type="ECO:0000313" key="2">
    <source>
        <dbReference type="Proteomes" id="UP000324222"/>
    </source>
</evidence>
<accession>A0A5B7E5H4</accession>
<dbReference type="AlphaFoldDB" id="A0A5B7E5H4"/>
<dbReference type="EMBL" id="VSRR010001936">
    <property type="protein sequence ID" value="MPC28577.1"/>
    <property type="molecule type" value="Genomic_DNA"/>
</dbReference>
<dbReference type="Proteomes" id="UP000324222">
    <property type="component" value="Unassembled WGS sequence"/>
</dbReference>
<name>A0A5B7E5H4_PORTR</name>
<gene>
    <name evidence="1" type="ORF">E2C01_021785</name>
</gene>